<keyword evidence="7 9" id="KW-0630">Potassium</keyword>
<accession>A0A0X8JE58</accession>
<dbReference type="GO" id="GO:0005829">
    <property type="term" value="C:cytosol"/>
    <property type="evidence" value="ECO:0007669"/>
    <property type="project" value="TreeGrafter"/>
</dbReference>
<feature type="binding site" evidence="9">
    <location>
        <position position="282"/>
    </location>
    <ligand>
        <name>K(+)</name>
        <dbReference type="ChEBI" id="CHEBI:29103"/>
    </ligand>
</feature>
<evidence type="ECO:0000256" key="7">
    <source>
        <dbReference type="ARBA" id="ARBA00022958"/>
    </source>
</evidence>
<feature type="domain" description="Carbohydrate kinase PfkB" evidence="10">
    <location>
        <begin position="2"/>
        <end position="291"/>
    </location>
</feature>
<keyword evidence="2 9" id="KW-0479">Metal-binding</keyword>
<keyword evidence="5 9" id="KW-0067">ATP-binding</keyword>
<comment type="pathway">
    <text evidence="9">Carbohydrate metabolism; D-ribose degradation; D-ribose 5-phosphate from beta-D-ribopyranose: step 2/2.</text>
</comment>
<feature type="binding site" evidence="9">
    <location>
        <position position="287"/>
    </location>
    <ligand>
        <name>K(+)</name>
        <dbReference type="ChEBI" id="CHEBI:29103"/>
    </ligand>
</feature>
<feature type="binding site" evidence="9">
    <location>
        <begin position="251"/>
        <end position="252"/>
    </location>
    <ligand>
        <name>ATP</name>
        <dbReference type="ChEBI" id="CHEBI:30616"/>
    </ligand>
</feature>
<comment type="caution">
    <text evidence="9">Lacks conserved residue(s) required for the propagation of feature annotation.</text>
</comment>
<feature type="binding site" evidence="9">
    <location>
        <position position="246"/>
    </location>
    <ligand>
        <name>K(+)</name>
        <dbReference type="ChEBI" id="CHEBI:29103"/>
    </ligand>
</feature>
<reference evidence="12" key="1">
    <citation type="submission" date="2016-02" db="EMBL/GenBank/DDBJ databases">
        <authorList>
            <person name="Holder M.E."/>
            <person name="Ajami N.J."/>
            <person name="Petrosino J.F."/>
        </authorList>
    </citation>
    <scope>NUCLEOTIDE SEQUENCE [LARGE SCALE GENOMIC DNA]</scope>
    <source>
        <strain evidence="12">CCUG 36733</strain>
    </source>
</reference>
<feature type="binding site" evidence="9">
    <location>
        <begin position="39"/>
        <end position="43"/>
    </location>
    <ligand>
        <name>substrate</name>
    </ligand>
</feature>
<protein>
    <recommendedName>
        <fullName evidence="9">Ribokinase</fullName>
        <shortName evidence="9">RK</shortName>
        <ecNumber evidence="9">2.7.1.15</ecNumber>
    </recommendedName>
</protein>
<feature type="binding site" evidence="9">
    <location>
        <position position="285"/>
    </location>
    <ligand>
        <name>K(+)</name>
        <dbReference type="ChEBI" id="CHEBI:29103"/>
    </ligand>
</feature>
<name>A0A0X8JE58_ACTRD</name>
<dbReference type="InterPro" id="IPR002139">
    <property type="entry name" value="Ribo/fructo_kinase"/>
</dbReference>
<comment type="function">
    <text evidence="9">Catalyzes the phosphorylation of ribose at O-5 in a reaction requiring ATP and magnesium. The resulting D-ribose-5-phosphate can then be used either for sythesis of nucleotides, histidine, and tryptophan, or as a component of the pentose phosphate pathway.</text>
</comment>
<evidence type="ECO:0000256" key="2">
    <source>
        <dbReference type="ARBA" id="ARBA00022723"/>
    </source>
</evidence>
<dbReference type="PANTHER" id="PTHR10584">
    <property type="entry name" value="SUGAR KINASE"/>
    <property type="match status" value="1"/>
</dbReference>
<dbReference type="STRING" id="111015.AXF14_05800"/>
<keyword evidence="12" id="KW-1185">Reference proteome</keyword>
<dbReference type="GO" id="GO:0004747">
    <property type="term" value="F:ribokinase activity"/>
    <property type="evidence" value="ECO:0007669"/>
    <property type="project" value="UniProtKB-UniRule"/>
</dbReference>
<dbReference type="Pfam" id="PF00294">
    <property type="entry name" value="PfkB"/>
    <property type="match status" value="1"/>
</dbReference>
<comment type="subcellular location">
    <subcellularLocation>
        <location evidence="9">Cytoplasm</location>
    </subcellularLocation>
</comment>
<evidence type="ECO:0000256" key="5">
    <source>
        <dbReference type="ARBA" id="ARBA00022840"/>
    </source>
</evidence>
<keyword evidence="6 9" id="KW-0460">Magnesium</keyword>
<comment type="similarity">
    <text evidence="9">Belongs to the carbohydrate kinase PfkB family. Ribokinase subfamily.</text>
</comment>
<feature type="binding site" evidence="9">
    <location>
        <position position="291"/>
    </location>
    <ligand>
        <name>K(+)</name>
        <dbReference type="ChEBI" id="CHEBI:29103"/>
    </ligand>
</feature>
<dbReference type="Gene3D" id="3.40.1190.20">
    <property type="match status" value="1"/>
</dbReference>
<comment type="activity regulation">
    <text evidence="9">Activated by a monovalent cation that binds near, but not in, the active site. The most likely occupant of the site in vivo is potassium. Ion binding induces a conformational change that may alter substrate affinity.</text>
</comment>
<dbReference type="InterPro" id="IPR011611">
    <property type="entry name" value="PfkB_dom"/>
</dbReference>
<comment type="cofactor">
    <cofactor evidence="9">
        <name>Mg(2+)</name>
        <dbReference type="ChEBI" id="CHEBI:18420"/>
    </cofactor>
    <text evidence="9">Requires a divalent cation, most likely magnesium in vivo, as an electrophilic catalyst to aid phosphoryl group transfer. It is the chelate of the metal and the nucleotide that is the actual substrate.</text>
</comment>
<dbReference type="Proteomes" id="UP000065220">
    <property type="component" value="Chromosome"/>
</dbReference>
<dbReference type="GO" id="GO:0019303">
    <property type="term" value="P:D-ribose catabolic process"/>
    <property type="evidence" value="ECO:0007669"/>
    <property type="project" value="UniProtKB-UniRule"/>
</dbReference>
<dbReference type="EMBL" id="CP014228">
    <property type="protein sequence ID" value="AMD87189.1"/>
    <property type="molecule type" value="Genomic_DNA"/>
</dbReference>
<comment type="catalytic activity">
    <reaction evidence="9">
        <text>D-ribose + ATP = D-ribose 5-phosphate + ADP + H(+)</text>
        <dbReference type="Rhea" id="RHEA:13697"/>
        <dbReference type="ChEBI" id="CHEBI:15378"/>
        <dbReference type="ChEBI" id="CHEBI:30616"/>
        <dbReference type="ChEBI" id="CHEBI:47013"/>
        <dbReference type="ChEBI" id="CHEBI:78346"/>
        <dbReference type="ChEBI" id="CHEBI:456216"/>
        <dbReference type="EC" id="2.7.1.15"/>
    </reaction>
</comment>
<keyword evidence="4 9" id="KW-0418">Kinase</keyword>
<feature type="binding site" evidence="9">
    <location>
        <position position="182"/>
    </location>
    <ligand>
        <name>ATP</name>
        <dbReference type="ChEBI" id="CHEBI:30616"/>
    </ligand>
</feature>
<evidence type="ECO:0000256" key="4">
    <source>
        <dbReference type="ARBA" id="ARBA00022777"/>
    </source>
</evidence>
<keyword evidence="8 9" id="KW-0119">Carbohydrate metabolism</keyword>
<keyword evidence="9" id="KW-0963">Cytoplasm</keyword>
<dbReference type="InterPro" id="IPR029056">
    <property type="entry name" value="Ribokinase-like"/>
</dbReference>
<keyword evidence="3 9" id="KW-0547">Nucleotide-binding</keyword>
<dbReference type="HAMAP" id="MF_01987">
    <property type="entry name" value="Ribokinase"/>
    <property type="match status" value="1"/>
</dbReference>
<feature type="binding site" evidence="9">
    <location>
        <position position="138"/>
    </location>
    <ligand>
        <name>substrate</name>
    </ligand>
</feature>
<evidence type="ECO:0000259" key="10">
    <source>
        <dbReference type="Pfam" id="PF00294"/>
    </source>
</evidence>
<feature type="binding site" evidence="9">
    <location>
        <position position="252"/>
    </location>
    <ligand>
        <name>substrate</name>
    </ligand>
</feature>
<dbReference type="RefSeq" id="WP_067941600.1">
    <property type="nucleotide sequence ID" value="NZ_CP014228.1"/>
</dbReference>
<sequence>MGRVIVVGSINQDVTVQVDRLPERGETLTGRSVTHRLGGKGANQAAAAAHGGAETLFVGAVGGDASGAALREELASHGVDVSHLADADTTTGTAFITVSADGENTIVLEVGANGLVGGDALDAVEGLGAGDVLVLQGEVPPAANAAAVAAAKAAGARVVLNLAPVYDVADEVLADVDVLVVNETEAGLTAGAPAPAGPQEALDLAATLIGRGPAAVLITLGKQGSVWTDGDESGAVPAIDLGPVVDTTGAGDASVGVLAAALAAGYPLGEAVGAGMRAGSTAVLGAGAASSYRAIEPLEPAPAR</sequence>
<evidence type="ECO:0000256" key="9">
    <source>
        <dbReference type="HAMAP-Rule" id="MF_01987"/>
    </source>
</evidence>
<dbReference type="KEGG" id="ard:AXF14_05800"/>
<evidence type="ECO:0000313" key="12">
    <source>
        <dbReference type="Proteomes" id="UP000065220"/>
    </source>
</evidence>
<dbReference type="PRINTS" id="PR00990">
    <property type="entry name" value="RIBOKINASE"/>
</dbReference>
<dbReference type="UniPathway" id="UPA00916">
    <property type="reaction ID" value="UER00889"/>
</dbReference>
<evidence type="ECO:0000256" key="1">
    <source>
        <dbReference type="ARBA" id="ARBA00022679"/>
    </source>
</evidence>
<comment type="subunit">
    <text evidence="9">Homodimer.</text>
</comment>
<evidence type="ECO:0000313" key="11">
    <source>
        <dbReference type="EMBL" id="AMD87189.1"/>
    </source>
</evidence>
<proteinExistence type="inferred from homology"/>
<evidence type="ECO:0000256" key="3">
    <source>
        <dbReference type="ARBA" id="ARBA00022741"/>
    </source>
</evidence>
<dbReference type="OrthoDB" id="9775849at2"/>
<dbReference type="EC" id="2.7.1.15" evidence="9"/>
<dbReference type="InterPro" id="IPR011877">
    <property type="entry name" value="Ribokinase"/>
</dbReference>
<organism evidence="11 12">
    <name type="scientific">Actinomyces radicidentis</name>
    <dbReference type="NCBI Taxonomy" id="111015"/>
    <lineage>
        <taxon>Bacteria</taxon>
        <taxon>Bacillati</taxon>
        <taxon>Actinomycetota</taxon>
        <taxon>Actinomycetes</taxon>
        <taxon>Actinomycetales</taxon>
        <taxon>Actinomycetaceae</taxon>
        <taxon>Actinomyces</taxon>
    </lineage>
</organism>
<dbReference type="SUPFAM" id="SSF53613">
    <property type="entry name" value="Ribokinase-like"/>
    <property type="match status" value="1"/>
</dbReference>
<feature type="binding site" evidence="9">
    <location>
        <position position="248"/>
    </location>
    <ligand>
        <name>K(+)</name>
        <dbReference type="ChEBI" id="CHEBI:29103"/>
    </ligand>
</feature>
<feature type="binding site" evidence="9">
    <location>
        <begin position="11"/>
        <end position="13"/>
    </location>
    <ligand>
        <name>substrate</name>
    </ligand>
</feature>
<keyword evidence="1 9" id="KW-0808">Transferase</keyword>
<evidence type="ECO:0000256" key="8">
    <source>
        <dbReference type="ARBA" id="ARBA00023277"/>
    </source>
</evidence>
<feature type="active site" description="Proton acceptor" evidence="9">
    <location>
        <position position="252"/>
    </location>
</feature>
<feature type="binding site" evidence="9">
    <location>
        <begin position="219"/>
        <end position="224"/>
    </location>
    <ligand>
        <name>ATP</name>
        <dbReference type="ChEBI" id="CHEBI:30616"/>
    </ligand>
</feature>
<dbReference type="GO" id="GO:0005524">
    <property type="term" value="F:ATP binding"/>
    <property type="evidence" value="ECO:0007669"/>
    <property type="project" value="UniProtKB-UniRule"/>
</dbReference>
<gene>
    <name evidence="9" type="primary">rbsK</name>
    <name evidence="11" type="ORF">AXF14_05800</name>
</gene>
<evidence type="ECO:0000256" key="6">
    <source>
        <dbReference type="ARBA" id="ARBA00022842"/>
    </source>
</evidence>
<dbReference type="AlphaFoldDB" id="A0A0X8JE58"/>
<dbReference type="GO" id="GO:0046872">
    <property type="term" value="F:metal ion binding"/>
    <property type="evidence" value="ECO:0007669"/>
    <property type="project" value="UniProtKB-KW"/>
</dbReference>
<dbReference type="PANTHER" id="PTHR10584:SF166">
    <property type="entry name" value="RIBOKINASE"/>
    <property type="match status" value="1"/>
</dbReference>